<dbReference type="GO" id="GO:0006178">
    <property type="term" value="P:guanine salvage"/>
    <property type="evidence" value="ECO:0007669"/>
    <property type="project" value="TreeGrafter"/>
</dbReference>
<gene>
    <name evidence="14" type="ORF">T265_11970</name>
</gene>
<dbReference type="AlphaFoldDB" id="A0A074YWZ9"/>
<dbReference type="PANTHER" id="PTHR43340">
    <property type="entry name" value="HYPOXANTHINE-GUANINE PHOSPHORIBOSYLTRANSFERASE"/>
    <property type="match status" value="1"/>
</dbReference>
<keyword evidence="6" id="KW-0963">Cytoplasm</keyword>
<evidence type="ECO:0000313" key="14">
    <source>
        <dbReference type="EMBL" id="KER19158.1"/>
    </source>
</evidence>
<dbReference type="CTD" id="20326138"/>
<evidence type="ECO:0000256" key="11">
    <source>
        <dbReference type="ARBA" id="ARBA00022741"/>
    </source>
</evidence>
<keyword evidence="7" id="KW-0328">Glycosyltransferase</keyword>
<evidence type="ECO:0000256" key="1">
    <source>
        <dbReference type="ARBA" id="ARBA00001946"/>
    </source>
</evidence>
<dbReference type="NCBIfam" id="TIGR01203">
    <property type="entry name" value="HGPRTase"/>
    <property type="match status" value="1"/>
</dbReference>
<dbReference type="EMBL" id="KL597306">
    <property type="protein sequence ID" value="KER19158.1"/>
    <property type="molecule type" value="Genomic_DNA"/>
</dbReference>
<dbReference type="GO" id="GO:0032264">
    <property type="term" value="P:IMP salvage"/>
    <property type="evidence" value="ECO:0007669"/>
    <property type="project" value="TreeGrafter"/>
</dbReference>
<keyword evidence="12" id="KW-0460">Magnesium</keyword>
<dbReference type="GO" id="GO:0000166">
    <property type="term" value="F:nucleotide binding"/>
    <property type="evidence" value="ECO:0007669"/>
    <property type="project" value="UniProtKB-KW"/>
</dbReference>
<keyword evidence="15" id="KW-1185">Reference proteome</keyword>
<evidence type="ECO:0000256" key="7">
    <source>
        <dbReference type="ARBA" id="ARBA00022676"/>
    </source>
</evidence>
<proteinExistence type="inferred from homology"/>
<dbReference type="PANTHER" id="PTHR43340:SF1">
    <property type="entry name" value="HYPOXANTHINE PHOSPHORIBOSYLTRANSFERASE"/>
    <property type="match status" value="1"/>
</dbReference>
<organism evidence="14 15">
    <name type="scientific">Opisthorchis viverrini</name>
    <name type="common">Southeast Asian liver fluke</name>
    <dbReference type="NCBI Taxonomy" id="6198"/>
    <lineage>
        <taxon>Eukaryota</taxon>
        <taxon>Metazoa</taxon>
        <taxon>Spiralia</taxon>
        <taxon>Lophotrochozoa</taxon>
        <taxon>Platyhelminthes</taxon>
        <taxon>Trematoda</taxon>
        <taxon>Digenea</taxon>
        <taxon>Opisthorchiida</taxon>
        <taxon>Opisthorchiata</taxon>
        <taxon>Opisthorchiidae</taxon>
        <taxon>Opisthorchis</taxon>
    </lineage>
</organism>
<dbReference type="InterPro" id="IPR005904">
    <property type="entry name" value="Hxn_phspho_trans"/>
</dbReference>
<dbReference type="OrthoDB" id="9449045at2759"/>
<evidence type="ECO:0000256" key="3">
    <source>
        <dbReference type="ARBA" id="ARBA00004669"/>
    </source>
</evidence>
<sequence>MERVRWRQIMDSLRNDGSSMNRRRYELPPSSISLQTHRSAVAPFRCLTAMLPEGCTSAGILPVCPSLDRGSREAEVGFEPQTFQSVNSRSNPLGGILPVCPSLDRGSREAEVGFEPQTFQSVNSRSNHLGHLAPTNTSLLRTSCFRSFAAVYCSHAVHSTVCMIFRSLPAFEMTGNEANSVIIPDSYPHLPLDLFCMPKTYENTLSHIMIPEGMVRDRVKKMALEIVKFYEHSGSGQPLTLLCVLKGAVRFLGELHHAMEKIIRAKELDLELEQSFVRLQSYLNDRSVQEPVITGLHDPSEFKDKDILIVEDLIDTGRSMRALLAQLDDLSPLRVKISSLLVKRIPSGIQVKPDFVGFEIPNEFVVGYALDYNEHFRDLPHICVINQHGREKYYVRRQ</sequence>
<dbReference type="EC" id="2.4.2.8" evidence="5"/>
<keyword evidence="8" id="KW-0808">Transferase</keyword>
<reference evidence="14 15" key="1">
    <citation type="submission" date="2013-11" db="EMBL/GenBank/DDBJ databases">
        <title>Opisthorchis viverrini - life in the bile duct.</title>
        <authorList>
            <person name="Young N.D."/>
            <person name="Nagarajan N."/>
            <person name="Lin S.J."/>
            <person name="Korhonen P.K."/>
            <person name="Jex A.R."/>
            <person name="Hall R.S."/>
            <person name="Safavi-Hemami H."/>
            <person name="Kaewkong W."/>
            <person name="Bertrand D."/>
            <person name="Gao S."/>
            <person name="Seet Q."/>
            <person name="Wongkham S."/>
            <person name="Teh B.T."/>
            <person name="Wongkham C."/>
            <person name="Intapan P.M."/>
            <person name="Maleewong W."/>
            <person name="Yang X."/>
            <person name="Hu M."/>
            <person name="Wang Z."/>
            <person name="Hofmann A."/>
            <person name="Sternberg P.W."/>
            <person name="Tan P."/>
            <person name="Wang J."/>
            <person name="Gasser R.B."/>
        </authorList>
    </citation>
    <scope>NUCLEOTIDE SEQUENCE [LARGE SCALE GENOMIC DNA]</scope>
</reference>
<dbReference type="CDD" id="cd06223">
    <property type="entry name" value="PRTases_typeI"/>
    <property type="match status" value="1"/>
</dbReference>
<feature type="domain" description="Phosphoribosyltransferase" evidence="13">
    <location>
        <begin position="231"/>
        <end position="372"/>
    </location>
</feature>
<comment type="subcellular location">
    <subcellularLocation>
        <location evidence="2">Cytoplasm</location>
    </subcellularLocation>
</comment>
<evidence type="ECO:0000256" key="5">
    <source>
        <dbReference type="ARBA" id="ARBA00011895"/>
    </source>
</evidence>
<dbReference type="STRING" id="6198.A0A074YWZ9"/>
<evidence type="ECO:0000256" key="4">
    <source>
        <dbReference type="ARBA" id="ARBA00008391"/>
    </source>
</evidence>
<dbReference type="Pfam" id="PF00156">
    <property type="entry name" value="Pribosyltran"/>
    <property type="match status" value="1"/>
</dbReference>
<dbReference type="GO" id="GO:0000287">
    <property type="term" value="F:magnesium ion binding"/>
    <property type="evidence" value="ECO:0007669"/>
    <property type="project" value="TreeGrafter"/>
</dbReference>
<dbReference type="GO" id="GO:0046100">
    <property type="term" value="P:hypoxanthine metabolic process"/>
    <property type="evidence" value="ECO:0007669"/>
    <property type="project" value="TreeGrafter"/>
</dbReference>
<dbReference type="RefSeq" id="XP_009177093.1">
    <property type="nucleotide sequence ID" value="XM_009178829.1"/>
</dbReference>
<dbReference type="InterPro" id="IPR000836">
    <property type="entry name" value="PRTase_dom"/>
</dbReference>
<comment type="similarity">
    <text evidence="4">Belongs to the purine/pyrimidine phosphoribosyltransferase family.</text>
</comment>
<dbReference type="InterPro" id="IPR050408">
    <property type="entry name" value="HGPRT"/>
</dbReference>
<evidence type="ECO:0000256" key="6">
    <source>
        <dbReference type="ARBA" id="ARBA00022490"/>
    </source>
</evidence>
<dbReference type="GO" id="GO:0032263">
    <property type="term" value="P:GMP salvage"/>
    <property type="evidence" value="ECO:0007669"/>
    <property type="project" value="TreeGrafter"/>
</dbReference>
<protein>
    <recommendedName>
        <fullName evidence="5">hypoxanthine phosphoribosyltransferase</fullName>
        <ecNumber evidence="5">2.4.2.8</ecNumber>
    </recommendedName>
</protein>
<dbReference type="Proteomes" id="UP000054324">
    <property type="component" value="Unassembled WGS sequence"/>
</dbReference>
<comment type="pathway">
    <text evidence="3">Purine metabolism; IMP biosynthesis via salvage pathway; IMP from hypoxanthine: step 1/1.</text>
</comment>
<dbReference type="GeneID" id="20326138"/>
<evidence type="ECO:0000313" key="15">
    <source>
        <dbReference type="Proteomes" id="UP000054324"/>
    </source>
</evidence>
<dbReference type="KEGG" id="ovi:T265_11970"/>
<evidence type="ECO:0000256" key="8">
    <source>
        <dbReference type="ARBA" id="ARBA00022679"/>
    </source>
</evidence>
<dbReference type="FunFam" id="3.40.50.2020:FF:000053">
    <property type="entry name" value="Hypoxanthine phosphoribosyltransferase"/>
    <property type="match status" value="1"/>
</dbReference>
<evidence type="ECO:0000256" key="2">
    <source>
        <dbReference type="ARBA" id="ARBA00004496"/>
    </source>
</evidence>
<comment type="cofactor">
    <cofactor evidence="1">
        <name>Mg(2+)</name>
        <dbReference type="ChEBI" id="CHEBI:18420"/>
    </cofactor>
</comment>
<evidence type="ECO:0000259" key="13">
    <source>
        <dbReference type="Pfam" id="PF00156"/>
    </source>
</evidence>
<dbReference type="GO" id="GO:0006166">
    <property type="term" value="P:purine ribonucleoside salvage"/>
    <property type="evidence" value="ECO:0007669"/>
    <property type="project" value="UniProtKB-KW"/>
</dbReference>
<keyword evidence="9" id="KW-0479">Metal-binding</keyword>
<evidence type="ECO:0000256" key="10">
    <source>
        <dbReference type="ARBA" id="ARBA00022726"/>
    </source>
</evidence>
<evidence type="ECO:0000256" key="9">
    <source>
        <dbReference type="ARBA" id="ARBA00022723"/>
    </source>
</evidence>
<dbReference type="GO" id="GO:0005829">
    <property type="term" value="C:cytosol"/>
    <property type="evidence" value="ECO:0007669"/>
    <property type="project" value="TreeGrafter"/>
</dbReference>
<accession>A0A074YWZ9</accession>
<evidence type="ECO:0000256" key="12">
    <source>
        <dbReference type="ARBA" id="ARBA00022842"/>
    </source>
</evidence>
<dbReference type="GO" id="GO:0004422">
    <property type="term" value="F:hypoxanthine phosphoribosyltransferase activity"/>
    <property type="evidence" value="ECO:0007669"/>
    <property type="project" value="InterPro"/>
</dbReference>
<dbReference type="SUPFAM" id="SSF53271">
    <property type="entry name" value="PRTase-like"/>
    <property type="match status" value="1"/>
</dbReference>
<dbReference type="Gene3D" id="3.40.50.2020">
    <property type="match status" value="1"/>
</dbReference>
<keyword evidence="11" id="KW-0547">Nucleotide-binding</keyword>
<dbReference type="InterPro" id="IPR029057">
    <property type="entry name" value="PRTase-like"/>
</dbReference>
<name>A0A074YWZ9_OPIVI</name>
<keyword evidence="10" id="KW-0660">Purine salvage</keyword>